<keyword evidence="2" id="KW-1185">Reference proteome</keyword>
<sequence>MQSQNPQNPQNPMTFRLVAESTSPNMNGTYFTAAPTPSYILDRVDRDDNFHHILTTTRIPEQAETFSFVETSPPQPNGDASGCLAYNGECLSFINQDLTCSSGTYTQSDTDCESNWRWEEAAVNGVAGYRSTPPNDMRTERPPSIPVTFVNNGNAYYIIPQGEQLYSCGTERVPGGTIRYGYDQSCNDGCSQVFMRVERQ</sequence>
<organism evidence="1 2">
    <name type="scientific">Ascobolus immersus RN42</name>
    <dbReference type="NCBI Taxonomy" id="1160509"/>
    <lineage>
        <taxon>Eukaryota</taxon>
        <taxon>Fungi</taxon>
        <taxon>Dikarya</taxon>
        <taxon>Ascomycota</taxon>
        <taxon>Pezizomycotina</taxon>
        <taxon>Pezizomycetes</taxon>
        <taxon>Pezizales</taxon>
        <taxon>Ascobolaceae</taxon>
        <taxon>Ascobolus</taxon>
    </lineage>
</organism>
<protein>
    <submittedName>
        <fullName evidence="1">Uncharacterized protein</fullName>
    </submittedName>
</protein>
<name>A0A3N4ITJ5_ASCIM</name>
<dbReference type="Proteomes" id="UP000275078">
    <property type="component" value="Unassembled WGS sequence"/>
</dbReference>
<evidence type="ECO:0000313" key="1">
    <source>
        <dbReference type="EMBL" id="RPA84944.1"/>
    </source>
</evidence>
<proteinExistence type="predicted"/>
<dbReference type="AlphaFoldDB" id="A0A3N4ITJ5"/>
<accession>A0A3N4ITJ5</accession>
<reference evidence="1 2" key="1">
    <citation type="journal article" date="2018" name="Nat. Ecol. Evol.">
        <title>Pezizomycetes genomes reveal the molecular basis of ectomycorrhizal truffle lifestyle.</title>
        <authorList>
            <person name="Murat C."/>
            <person name="Payen T."/>
            <person name="Noel B."/>
            <person name="Kuo A."/>
            <person name="Morin E."/>
            <person name="Chen J."/>
            <person name="Kohler A."/>
            <person name="Krizsan K."/>
            <person name="Balestrini R."/>
            <person name="Da Silva C."/>
            <person name="Montanini B."/>
            <person name="Hainaut M."/>
            <person name="Levati E."/>
            <person name="Barry K.W."/>
            <person name="Belfiori B."/>
            <person name="Cichocki N."/>
            <person name="Clum A."/>
            <person name="Dockter R.B."/>
            <person name="Fauchery L."/>
            <person name="Guy J."/>
            <person name="Iotti M."/>
            <person name="Le Tacon F."/>
            <person name="Lindquist E.A."/>
            <person name="Lipzen A."/>
            <person name="Malagnac F."/>
            <person name="Mello A."/>
            <person name="Molinier V."/>
            <person name="Miyauchi S."/>
            <person name="Poulain J."/>
            <person name="Riccioni C."/>
            <person name="Rubini A."/>
            <person name="Sitrit Y."/>
            <person name="Splivallo R."/>
            <person name="Traeger S."/>
            <person name="Wang M."/>
            <person name="Zifcakova L."/>
            <person name="Wipf D."/>
            <person name="Zambonelli A."/>
            <person name="Paolocci F."/>
            <person name="Nowrousian M."/>
            <person name="Ottonello S."/>
            <person name="Baldrian P."/>
            <person name="Spatafora J.W."/>
            <person name="Henrissat B."/>
            <person name="Nagy L.G."/>
            <person name="Aury J.M."/>
            <person name="Wincker P."/>
            <person name="Grigoriev I.V."/>
            <person name="Bonfante P."/>
            <person name="Martin F.M."/>
        </authorList>
    </citation>
    <scope>NUCLEOTIDE SEQUENCE [LARGE SCALE GENOMIC DNA]</scope>
    <source>
        <strain evidence="1 2">RN42</strain>
    </source>
</reference>
<gene>
    <name evidence="1" type="ORF">BJ508DRAFT_359322</name>
</gene>
<evidence type="ECO:0000313" key="2">
    <source>
        <dbReference type="Proteomes" id="UP000275078"/>
    </source>
</evidence>
<dbReference type="EMBL" id="ML119656">
    <property type="protein sequence ID" value="RPA84944.1"/>
    <property type="molecule type" value="Genomic_DNA"/>
</dbReference>